<evidence type="ECO:0000313" key="6">
    <source>
        <dbReference type="WBParaSite" id="maker-uti_cns_0006144-snap-gene-0.3-mRNA-1"/>
    </source>
</evidence>
<feature type="region of interest" description="Disordered" evidence="2">
    <location>
        <begin position="609"/>
        <end position="643"/>
    </location>
</feature>
<feature type="compositionally biased region" description="Low complexity" evidence="2">
    <location>
        <begin position="1045"/>
        <end position="1064"/>
    </location>
</feature>
<sequence length="1795" mass="197166">MIRHVKWHKKRAESLALGFLRYSPADQCGSSTCSFNGRQTHYHCAHRGCAKVYISTSDVQIHANYHRKDAAIIRQGFQRFRATEECPDSTCQYQKERTTHFHCLRPNCSFTFKNKTDMEKHRGHHARNDQFARDGFRKYMKYETCEFADCKFSRLMNHIHCIREGCDFVVHSSSQILSHCRKHERRGRDDSGSAAAAAASGSSAADFNNAQDAAVEEHQEDDDVSGDDSRYAIVADRATLAELEASRAAVRAKLEAADKDQLLLGHCKRFTANDPCQARCELLFKDHQHCLLCPATFRSKERARDHARLHFLDGEFAAALFYRHQPEEACPHCSDSGSVHLHCRYCLARPSADGEAEQAAAPPLACLNHVRCHEAVQLPPPIPPTSKADQQQAAAAAPRLEWQQRRRGRPPKSASLTTSSSVSIAAQPQPPQLEASPEALFDDGSLALLRREHFLAASSGGRPICGFRMAGAADSPEACGQGDSGCPFADSSNVVEHFHCVRPRCNWASDSLAELNEHRRSFHGQLGSFRQASSISHPGSPAAGRVASAAAPPAIFTACPFGCPHAHCTLCPEFRSADPKLLAEHAAAHAASAAAAATAAAAAAAASAAPTEASDEAEVNDSGADAATDGDSDDEEGNCTASSEPADLTAVSAAFHRCSTQCAYNEALQHIINKPTRVTLKQKAVLRTVKPKFDTSRERCEELGNFSLCHGGIGDGYGLDGGFEEASVVPATNLNHVAGPGRHSVRVLRHDKGAIEVEIAVPFRPAHSNVDPTFRIHRKHIGSYKCFWNTVVQQSWIVEFPQMRTPSSQIITLAGLHERLDSRLPLQPQQPGEGAPVHYVSHILGRRVRRRPVELGSVLSPVHVLAVQPVVAGLGLAHEVVEPAAASCQPHSHKVRTDRLGAVRQRREAVHAAPAVARRLGRVAGLNVPAHRLVAEEAARSGALIPLRNQVSGTGARLHHAGRHTGRLPAALSDGLVEAAVAEFAPLRPAAGGDGCNHEAQTVAMERLKFSRFDDLELSHSSDSSSNRSADQRLGDGQQEGWRRTSTQSAASSSASQGGSVSFSDSSAEEKKLREFGIDCLSLRAVNLGYRQNTCLQSVEEIGGLVRFRSQPFICEVLLQLDKSLATADWTLGLVQGCSRSSFSCCQPLAFGTFRMLNDGDGIQFPFVTHTNALIEVDKNTVLADQCQLLSYNCVFTPYSQIDVALTSRRHYLTRVSFRHSCTTWLVAVRRGTHTERHYHQRIKYLTFNPTWDRLYSLMTMRWDCAFQADLDYRRGGDTVVMFNESGADSPSICERPLPVFRSVLLGPALVDTQATVCYLDNTGQPAQLRQPPKYITVPWGIWQRQMQRDNSGLLLFGCQQDWEPRTWPIQQPNSLIGHHPEVLVDDSSRPRFSVTRSAFSSKLRNKASLPSRPLFCFNRWLSLRNESRVCLVRADLPLGVQLALVQQPHLLLAALALQLQLLDSVVKFQPLGIASPSQLVQISNELGVTLLLIRDRLLCLLASLGLAALHTHLFVAGNHELSVEFFLFHFLLLVFLFFFFLFLALDADLVEGRDHLIRRGRLGPLGLLVNFVDAVSLLPLLACRRWLARQLLGHPGRTLRSLAIGECLGGRRLLAFFAVGSLGLAVFSRLACRHRLLAGAFSSFTGGRCLLAFGFGLTAALPIGRLRCRFAASSSFFAFGSCCFFASARSFRRRCFVRLLLIASFRCRISVGRLTFGLRLLLSGRCVANFTIILGFSLLPAARMRSQSLRRLLHFLLRRLVPLLPLLLPELRRPLLVGALAPPPPALEAQALSQ</sequence>
<evidence type="ECO:0000313" key="5">
    <source>
        <dbReference type="Proteomes" id="UP000095280"/>
    </source>
</evidence>
<evidence type="ECO:0000256" key="1">
    <source>
        <dbReference type="PROSITE-ProRule" id="PRU00042"/>
    </source>
</evidence>
<feature type="region of interest" description="Disordered" evidence="2">
    <location>
        <begin position="1019"/>
        <end position="1064"/>
    </location>
</feature>
<feature type="transmembrane region" description="Helical" evidence="3">
    <location>
        <begin position="1645"/>
        <end position="1665"/>
    </location>
</feature>
<feature type="compositionally biased region" description="Low complexity" evidence="2">
    <location>
        <begin position="388"/>
        <end position="397"/>
    </location>
</feature>
<dbReference type="PANTHER" id="PTHR12451">
    <property type="entry name" value="TRANSCRIPTION FACTOR CASTOR PROTEIN MING -RELATED"/>
    <property type="match status" value="1"/>
</dbReference>
<keyword evidence="3" id="KW-1133">Transmembrane helix</keyword>
<keyword evidence="1" id="KW-0862">Zinc</keyword>
<evidence type="ECO:0000259" key="4">
    <source>
        <dbReference type="PROSITE" id="PS50157"/>
    </source>
</evidence>
<protein>
    <submittedName>
        <fullName evidence="6">C2H2-type domain-containing protein</fullName>
    </submittedName>
</protein>
<organism evidence="5 6">
    <name type="scientific">Macrostomum lignano</name>
    <dbReference type="NCBI Taxonomy" id="282301"/>
    <lineage>
        <taxon>Eukaryota</taxon>
        <taxon>Metazoa</taxon>
        <taxon>Spiralia</taxon>
        <taxon>Lophotrochozoa</taxon>
        <taxon>Platyhelminthes</taxon>
        <taxon>Rhabditophora</taxon>
        <taxon>Macrostomorpha</taxon>
        <taxon>Macrostomida</taxon>
        <taxon>Macrostomidae</taxon>
        <taxon>Macrostomum</taxon>
    </lineage>
</organism>
<dbReference type="GO" id="GO:0000977">
    <property type="term" value="F:RNA polymerase II transcription regulatory region sequence-specific DNA binding"/>
    <property type="evidence" value="ECO:0007669"/>
    <property type="project" value="TreeGrafter"/>
</dbReference>
<dbReference type="Proteomes" id="UP000095280">
    <property type="component" value="Unplaced"/>
</dbReference>
<dbReference type="PROSITE" id="PS00028">
    <property type="entry name" value="ZINC_FINGER_C2H2_1"/>
    <property type="match status" value="3"/>
</dbReference>
<feature type="compositionally biased region" description="Low complexity" evidence="2">
    <location>
        <begin position="192"/>
        <end position="205"/>
    </location>
</feature>
<keyword evidence="3" id="KW-0812">Transmembrane</keyword>
<dbReference type="GO" id="GO:0045664">
    <property type="term" value="P:regulation of neuron differentiation"/>
    <property type="evidence" value="ECO:0007669"/>
    <property type="project" value="TreeGrafter"/>
</dbReference>
<dbReference type="WBParaSite" id="maker-uti_cns_0006144-snap-gene-0.3-mRNA-1">
    <property type="protein sequence ID" value="maker-uti_cns_0006144-snap-gene-0.3-mRNA-1"/>
    <property type="gene ID" value="maker-uti_cns_0006144-snap-gene-0.3"/>
</dbReference>
<dbReference type="GO" id="GO:0008270">
    <property type="term" value="F:zinc ion binding"/>
    <property type="evidence" value="ECO:0007669"/>
    <property type="project" value="UniProtKB-KW"/>
</dbReference>
<name>A0A1I8HI14_9PLAT</name>
<feature type="compositionally biased region" description="Low complexity" evidence="2">
    <location>
        <begin position="413"/>
        <end position="426"/>
    </location>
</feature>
<keyword evidence="3" id="KW-0472">Membrane</keyword>
<dbReference type="GO" id="GO:0045944">
    <property type="term" value="P:positive regulation of transcription by RNA polymerase II"/>
    <property type="evidence" value="ECO:0007669"/>
    <property type="project" value="TreeGrafter"/>
</dbReference>
<accession>A0A1I8HI14</accession>
<feature type="transmembrane region" description="Helical" evidence="3">
    <location>
        <begin position="1671"/>
        <end position="1689"/>
    </location>
</feature>
<dbReference type="InterPro" id="IPR013087">
    <property type="entry name" value="Znf_C2H2_type"/>
</dbReference>
<feature type="transmembrane region" description="Helical" evidence="3">
    <location>
        <begin position="1566"/>
        <end position="1588"/>
    </location>
</feature>
<evidence type="ECO:0000256" key="2">
    <source>
        <dbReference type="SAM" id="MobiDB-lite"/>
    </source>
</evidence>
<dbReference type="PROSITE" id="PS50157">
    <property type="entry name" value="ZINC_FINGER_C2H2_2"/>
    <property type="match status" value="1"/>
</dbReference>
<feature type="transmembrane region" description="Helical" evidence="3">
    <location>
        <begin position="1614"/>
        <end position="1633"/>
    </location>
</feature>
<keyword evidence="5" id="KW-1185">Reference proteome</keyword>
<dbReference type="GO" id="GO:0000981">
    <property type="term" value="F:DNA-binding transcription factor activity, RNA polymerase II-specific"/>
    <property type="evidence" value="ECO:0007669"/>
    <property type="project" value="TreeGrafter"/>
</dbReference>
<feature type="transmembrane region" description="Helical" evidence="3">
    <location>
        <begin position="1528"/>
        <end position="1546"/>
    </location>
</feature>
<reference evidence="6" key="1">
    <citation type="submission" date="2016-11" db="UniProtKB">
        <authorList>
            <consortium name="WormBaseParasite"/>
        </authorList>
    </citation>
    <scope>IDENTIFICATION</scope>
</reference>
<keyword evidence="1" id="KW-0479">Metal-binding</keyword>
<dbReference type="GO" id="GO:0005634">
    <property type="term" value="C:nucleus"/>
    <property type="evidence" value="ECO:0007669"/>
    <property type="project" value="TreeGrafter"/>
</dbReference>
<dbReference type="PANTHER" id="PTHR12451:SF0">
    <property type="entry name" value="ZINC FINGER PROTEIN CASTOR HOMOLOG 1"/>
    <property type="match status" value="1"/>
</dbReference>
<dbReference type="SMART" id="SM00355">
    <property type="entry name" value="ZnF_C2H2"/>
    <property type="match status" value="6"/>
</dbReference>
<feature type="domain" description="C2H2-type" evidence="4">
    <location>
        <begin position="101"/>
        <end position="130"/>
    </location>
</feature>
<feature type="compositionally biased region" description="Acidic residues" evidence="2">
    <location>
        <begin position="628"/>
        <end position="637"/>
    </location>
</feature>
<feature type="region of interest" description="Disordered" evidence="2">
    <location>
        <begin position="181"/>
        <end position="205"/>
    </location>
</feature>
<evidence type="ECO:0000256" key="3">
    <source>
        <dbReference type="SAM" id="Phobius"/>
    </source>
</evidence>
<dbReference type="InterPro" id="IPR040373">
    <property type="entry name" value="CASZ1"/>
</dbReference>
<feature type="region of interest" description="Disordered" evidence="2">
    <location>
        <begin position="377"/>
        <end position="437"/>
    </location>
</feature>
<proteinExistence type="predicted"/>
<keyword evidence="1" id="KW-0863">Zinc-finger</keyword>
<feature type="transmembrane region" description="Helical" evidence="3">
    <location>
        <begin position="1723"/>
        <end position="1743"/>
    </location>
</feature>